<name>A0A165SXP0_9AGAM</name>
<feature type="region of interest" description="Disordered" evidence="1">
    <location>
        <begin position="145"/>
        <end position="320"/>
    </location>
</feature>
<dbReference type="OrthoDB" id="3060414at2759"/>
<dbReference type="InParanoid" id="A0A165SXP0"/>
<feature type="compositionally biased region" description="Pro residues" evidence="1">
    <location>
        <begin position="211"/>
        <end position="220"/>
    </location>
</feature>
<accession>A0A165SXP0</accession>
<feature type="region of interest" description="Disordered" evidence="1">
    <location>
        <begin position="82"/>
        <end position="131"/>
    </location>
</feature>
<feature type="compositionally biased region" description="Polar residues" evidence="1">
    <location>
        <begin position="182"/>
        <end position="191"/>
    </location>
</feature>
<feature type="region of interest" description="Disordered" evidence="1">
    <location>
        <begin position="1"/>
        <end position="43"/>
    </location>
</feature>
<feature type="compositionally biased region" description="Polar residues" evidence="1">
    <location>
        <begin position="223"/>
        <end position="235"/>
    </location>
</feature>
<dbReference type="AlphaFoldDB" id="A0A165SXP0"/>
<dbReference type="STRING" id="1314782.A0A165SXP0"/>
<evidence type="ECO:0008006" key="4">
    <source>
        <dbReference type="Google" id="ProtNLM"/>
    </source>
</evidence>
<feature type="compositionally biased region" description="Basic and acidic residues" evidence="1">
    <location>
        <begin position="12"/>
        <end position="35"/>
    </location>
</feature>
<protein>
    <recommendedName>
        <fullName evidence="4">F-box domain-containing protein</fullName>
    </recommendedName>
</protein>
<feature type="compositionally biased region" description="Basic residues" evidence="1">
    <location>
        <begin position="167"/>
        <end position="181"/>
    </location>
</feature>
<keyword evidence="3" id="KW-1185">Reference proteome</keyword>
<feature type="compositionally biased region" description="Basic and acidic residues" evidence="1">
    <location>
        <begin position="267"/>
        <end position="278"/>
    </location>
</feature>
<evidence type="ECO:0000313" key="3">
    <source>
        <dbReference type="Proteomes" id="UP000076761"/>
    </source>
</evidence>
<organism evidence="2 3">
    <name type="scientific">Neolentinus lepideus HHB14362 ss-1</name>
    <dbReference type="NCBI Taxonomy" id="1314782"/>
    <lineage>
        <taxon>Eukaryota</taxon>
        <taxon>Fungi</taxon>
        <taxon>Dikarya</taxon>
        <taxon>Basidiomycota</taxon>
        <taxon>Agaricomycotina</taxon>
        <taxon>Agaricomycetes</taxon>
        <taxon>Gloeophyllales</taxon>
        <taxon>Gloeophyllaceae</taxon>
        <taxon>Neolentinus</taxon>
    </lineage>
</organism>
<reference evidence="2 3" key="1">
    <citation type="journal article" date="2016" name="Mol. Biol. Evol.">
        <title>Comparative Genomics of Early-Diverging Mushroom-Forming Fungi Provides Insights into the Origins of Lignocellulose Decay Capabilities.</title>
        <authorList>
            <person name="Nagy L.G."/>
            <person name="Riley R."/>
            <person name="Tritt A."/>
            <person name="Adam C."/>
            <person name="Daum C."/>
            <person name="Floudas D."/>
            <person name="Sun H."/>
            <person name="Yadav J.S."/>
            <person name="Pangilinan J."/>
            <person name="Larsson K.H."/>
            <person name="Matsuura K."/>
            <person name="Barry K."/>
            <person name="Labutti K."/>
            <person name="Kuo R."/>
            <person name="Ohm R.A."/>
            <person name="Bhattacharya S.S."/>
            <person name="Shirouzu T."/>
            <person name="Yoshinaga Y."/>
            <person name="Martin F.M."/>
            <person name="Grigoriev I.V."/>
            <person name="Hibbett D.S."/>
        </authorList>
    </citation>
    <scope>NUCLEOTIDE SEQUENCE [LARGE SCALE GENOMIC DNA]</scope>
    <source>
        <strain evidence="2 3">HHB14362 ss-1</strain>
    </source>
</reference>
<dbReference type="Proteomes" id="UP000076761">
    <property type="component" value="Unassembled WGS sequence"/>
</dbReference>
<evidence type="ECO:0000256" key="1">
    <source>
        <dbReference type="SAM" id="MobiDB-lite"/>
    </source>
</evidence>
<sequence>MEAWFPFPDGHQQLEPEPQHEQHQQQYEKERHSMDAPHGPVRGKPLIFAAMTTAADLEQMATLPPRVGHSNSYGYPSPPLEPVVVPAEEHPPAFDTPPTAEKLSAQPEPNPTPHRHSYGAEGDTSSSFLFSPQTSLRKLFKRTSREYEGRTHVGHQRSASDGETHGAGKHRPSKLQKRGTHSSKMSVTSTEMGGVAHIRPDAEMRPRTPTSGPPSPPPKSPSYGIQSAQQAQASVDRSAGVVTDPGPALTAPTDLVSGMNGTYNDPVRPEGEGGLREGGEEEGVAEQEQMPVFTPPRGAKPPTPPISPDEYARSRSRRRGQRLEAITAVVKDIKGKARAVPINPGLPYPLVKHLSNPEILPALLEQLSFWDWCSLSAVSKAIGKMFVKSRDLRECALERYLGSVGYSRWTWDEEEPLVLSIKVWDSPPRHVRINH</sequence>
<feature type="compositionally biased region" description="Pro residues" evidence="1">
    <location>
        <begin position="298"/>
        <end position="307"/>
    </location>
</feature>
<evidence type="ECO:0000313" key="2">
    <source>
        <dbReference type="EMBL" id="KZT25829.1"/>
    </source>
</evidence>
<dbReference type="EMBL" id="KV425569">
    <property type="protein sequence ID" value="KZT25829.1"/>
    <property type="molecule type" value="Genomic_DNA"/>
</dbReference>
<proteinExistence type="predicted"/>
<gene>
    <name evidence="2" type="ORF">NEOLEDRAFT_276959</name>
</gene>
<dbReference type="FunCoup" id="A0A165SXP0">
    <property type="interactions" value="2"/>
</dbReference>